<evidence type="ECO:0008006" key="5">
    <source>
        <dbReference type="Google" id="ProtNLM"/>
    </source>
</evidence>
<dbReference type="AlphaFoldDB" id="A0A0F3RV29"/>
<feature type="compositionally biased region" description="Low complexity" evidence="1">
    <location>
        <begin position="105"/>
        <end position="126"/>
    </location>
</feature>
<dbReference type="Proteomes" id="UP000033491">
    <property type="component" value="Unassembled WGS sequence"/>
</dbReference>
<dbReference type="RefSeq" id="WP_045806375.1">
    <property type="nucleotide sequence ID" value="NZ_JZCR01000003.1"/>
</dbReference>
<proteinExistence type="predicted"/>
<evidence type="ECO:0000313" key="4">
    <source>
        <dbReference type="Proteomes" id="UP000033491"/>
    </source>
</evidence>
<reference evidence="3 4" key="1">
    <citation type="submission" date="2015-03" db="EMBL/GenBank/DDBJ databases">
        <authorList>
            <person name="Zheng J."/>
            <person name="Ganezle M."/>
        </authorList>
    </citation>
    <scope>NUCLEOTIDE SEQUENCE [LARGE SCALE GENOMIC DNA]</scope>
    <source>
        <strain evidence="3 4">LP38</strain>
    </source>
</reference>
<comment type="caution">
    <text evidence="3">The sequence shown here is derived from an EMBL/GenBank/DDBJ whole genome shotgun (WGS) entry which is preliminary data.</text>
</comment>
<evidence type="ECO:0000256" key="2">
    <source>
        <dbReference type="SAM" id="SignalP"/>
    </source>
</evidence>
<sequence length="230" mass="24546">MKRVFGYALGLVAALSLAGVAATSANADGNAANAASGNSGAGTSSVASSASSASSSSAASDSIASSSSATSNRNLDSSSSSSSDNGFEDIIWWIEDYYDAGNASAPTATASSTPVSSSSSSSVAPARSLPTPKKRALKRFTSSEKIRGVHHYYRGERDIFFSKGRKGEVVTLRNRYGQFVKRYDVKRNGSFEIKLSKKQARKLDRFGKHFDYVVSDKGYRVFEKDYTIYK</sequence>
<gene>
    <name evidence="3" type="ORF">VC81_01500</name>
</gene>
<protein>
    <recommendedName>
        <fullName evidence="5">SLAP domain-containing protein</fullName>
    </recommendedName>
</protein>
<accession>A0A0F3RV29</accession>
<dbReference type="EMBL" id="JZCR01000003">
    <property type="protein sequence ID" value="KJW13878.1"/>
    <property type="molecule type" value="Genomic_DNA"/>
</dbReference>
<feature type="region of interest" description="Disordered" evidence="1">
    <location>
        <begin position="28"/>
        <end position="84"/>
    </location>
</feature>
<evidence type="ECO:0000256" key="1">
    <source>
        <dbReference type="SAM" id="MobiDB-lite"/>
    </source>
</evidence>
<feature type="region of interest" description="Disordered" evidence="1">
    <location>
        <begin position="105"/>
        <end position="133"/>
    </location>
</feature>
<feature type="signal peptide" evidence="2">
    <location>
        <begin position="1"/>
        <end position="27"/>
    </location>
</feature>
<feature type="chain" id="PRO_5002466118" description="SLAP domain-containing protein" evidence="2">
    <location>
        <begin position="28"/>
        <end position="230"/>
    </location>
</feature>
<organism evidence="3 4">
    <name type="scientific">Levilactobacillus spicheri</name>
    <dbReference type="NCBI Taxonomy" id="216463"/>
    <lineage>
        <taxon>Bacteria</taxon>
        <taxon>Bacillati</taxon>
        <taxon>Bacillota</taxon>
        <taxon>Bacilli</taxon>
        <taxon>Lactobacillales</taxon>
        <taxon>Lactobacillaceae</taxon>
        <taxon>Levilactobacillus</taxon>
    </lineage>
</organism>
<dbReference type="PATRIC" id="fig|216463.3.peg.2095"/>
<dbReference type="OrthoDB" id="2299914at2"/>
<keyword evidence="2" id="KW-0732">Signal</keyword>
<name>A0A0F3RV29_9LACO</name>
<evidence type="ECO:0000313" key="3">
    <source>
        <dbReference type="EMBL" id="KJW13878.1"/>
    </source>
</evidence>